<dbReference type="Pfam" id="PF13237">
    <property type="entry name" value="Fer4_10"/>
    <property type="match status" value="1"/>
</dbReference>
<dbReference type="GO" id="GO:0046872">
    <property type="term" value="F:metal ion binding"/>
    <property type="evidence" value="ECO:0007669"/>
    <property type="project" value="UniProtKB-KW"/>
</dbReference>
<proteinExistence type="predicted"/>
<dbReference type="AlphaFoldDB" id="A0A7V1LKJ5"/>
<keyword evidence="3" id="KW-0560">Oxidoreductase</keyword>
<dbReference type="PRINTS" id="PR00469">
    <property type="entry name" value="PNDRDTASEII"/>
</dbReference>
<keyword evidence="4" id="KW-0408">Iron</keyword>
<dbReference type="GO" id="GO:0016491">
    <property type="term" value="F:oxidoreductase activity"/>
    <property type="evidence" value="ECO:0007669"/>
    <property type="project" value="UniProtKB-KW"/>
</dbReference>
<dbReference type="PROSITE" id="PS00198">
    <property type="entry name" value="4FE4S_FER_1"/>
    <property type="match status" value="1"/>
</dbReference>
<dbReference type="EMBL" id="DRLD01000082">
    <property type="protein sequence ID" value="HED09648.1"/>
    <property type="molecule type" value="Genomic_DNA"/>
</dbReference>
<dbReference type="Gene3D" id="3.30.70.20">
    <property type="match status" value="1"/>
</dbReference>
<dbReference type="PROSITE" id="PS51379">
    <property type="entry name" value="4FE4S_FER_2"/>
    <property type="match status" value="2"/>
</dbReference>
<evidence type="ECO:0000256" key="1">
    <source>
        <dbReference type="ARBA" id="ARBA00022630"/>
    </source>
</evidence>
<dbReference type="InterPro" id="IPR017900">
    <property type="entry name" value="4Fe4S_Fe_S_CS"/>
</dbReference>
<organism evidence="8">
    <name type="scientific">Caldithrix abyssi</name>
    <dbReference type="NCBI Taxonomy" id="187145"/>
    <lineage>
        <taxon>Bacteria</taxon>
        <taxon>Pseudomonadati</taxon>
        <taxon>Calditrichota</taxon>
        <taxon>Calditrichia</taxon>
        <taxon>Calditrichales</taxon>
        <taxon>Calditrichaceae</taxon>
        <taxon>Caldithrix</taxon>
    </lineage>
</organism>
<sequence length="432" mass="47159">MIENVIIWLVIIVVAAFVLVPSVRKHRRTMKKDMARKKEAVMLGADKAIAQHPQIDEFLCIGCGACVEACPEGGVLGIVNGKATIINGLKCVGHGLCAEACPVEGIVVGLGDTSHRDDIPFMKENRETNLPGVYIAGELGGLALIKNAIKQGTEVVEDIARKGAPGKNGILDVLVVGAGPSGMSAALTAVKHKLSYLVIDQEDAGGTILQYPRKKLVMTKPVEIPLYGTLKRPEYTKEELLDIWGEVIEKTALNIKKKCKLTALKRVEDYYEVETNAGKYRARHVVMALGRRGTPRKLGVPGEEKSKVMYKLLDADSYQNNHLLVVGGGDSAIEAAMGLARQPGNTVTLSYRKEKFFRIKQRNQQRLDVMVRDKKLRVVFNSNLRAIADDHVELEAGGKLHKLPNDYVFIFAGGEPPFALLKKCGIRFGATG</sequence>
<evidence type="ECO:0000313" key="8">
    <source>
        <dbReference type="EMBL" id="HED09648.1"/>
    </source>
</evidence>
<dbReference type="PANTHER" id="PTHR48105">
    <property type="entry name" value="THIOREDOXIN REDUCTASE 1-RELATED-RELATED"/>
    <property type="match status" value="1"/>
</dbReference>
<comment type="caution">
    <text evidence="8">The sequence shown here is derived from an EMBL/GenBank/DDBJ whole genome shotgun (WGS) entry which is preliminary data.</text>
</comment>
<dbReference type="SUPFAM" id="SSF54862">
    <property type="entry name" value="4Fe-4S ferredoxins"/>
    <property type="match status" value="1"/>
</dbReference>
<evidence type="ECO:0000256" key="2">
    <source>
        <dbReference type="ARBA" id="ARBA00022723"/>
    </source>
</evidence>
<keyword evidence="5" id="KW-0411">Iron-sulfur</keyword>
<protein>
    <submittedName>
        <fullName evidence="8">4Fe-4S dicluster domain-containing protein</fullName>
    </submittedName>
</protein>
<dbReference type="PRINTS" id="PR00368">
    <property type="entry name" value="FADPNR"/>
</dbReference>
<accession>A0A7V1LKJ5</accession>
<dbReference type="Gene3D" id="3.50.50.60">
    <property type="entry name" value="FAD/NAD(P)-binding domain"/>
    <property type="match status" value="2"/>
</dbReference>
<dbReference type="InterPro" id="IPR036188">
    <property type="entry name" value="FAD/NAD-bd_sf"/>
</dbReference>
<keyword evidence="2" id="KW-0479">Metal-binding</keyword>
<dbReference type="Pfam" id="PF13738">
    <property type="entry name" value="Pyr_redox_3"/>
    <property type="match status" value="1"/>
</dbReference>
<dbReference type="Proteomes" id="UP000886005">
    <property type="component" value="Unassembled WGS sequence"/>
</dbReference>
<evidence type="ECO:0000256" key="4">
    <source>
        <dbReference type="ARBA" id="ARBA00023004"/>
    </source>
</evidence>
<name>A0A7V1LKJ5_CALAY</name>
<evidence type="ECO:0000259" key="7">
    <source>
        <dbReference type="PROSITE" id="PS51379"/>
    </source>
</evidence>
<reference evidence="8" key="1">
    <citation type="journal article" date="2020" name="mSystems">
        <title>Genome- and Community-Level Interaction Insights into Carbon Utilization and Element Cycling Functions of Hydrothermarchaeota in Hydrothermal Sediment.</title>
        <authorList>
            <person name="Zhou Z."/>
            <person name="Liu Y."/>
            <person name="Xu W."/>
            <person name="Pan J."/>
            <person name="Luo Z.H."/>
            <person name="Li M."/>
        </authorList>
    </citation>
    <scope>NUCLEOTIDE SEQUENCE [LARGE SCALE GENOMIC DNA]</scope>
    <source>
        <strain evidence="8">HyVt-456</strain>
    </source>
</reference>
<evidence type="ECO:0000256" key="3">
    <source>
        <dbReference type="ARBA" id="ARBA00023002"/>
    </source>
</evidence>
<keyword evidence="6" id="KW-0472">Membrane</keyword>
<dbReference type="SUPFAM" id="SSF51905">
    <property type="entry name" value="FAD/NAD(P)-binding domain"/>
    <property type="match status" value="2"/>
</dbReference>
<dbReference type="GO" id="GO:0051536">
    <property type="term" value="F:iron-sulfur cluster binding"/>
    <property type="evidence" value="ECO:0007669"/>
    <property type="project" value="UniProtKB-KW"/>
</dbReference>
<evidence type="ECO:0000256" key="6">
    <source>
        <dbReference type="SAM" id="Phobius"/>
    </source>
</evidence>
<dbReference type="InterPro" id="IPR050097">
    <property type="entry name" value="Ferredoxin-NADP_redctase_2"/>
</dbReference>
<gene>
    <name evidence="8" type="ORF">ENJ10_03085</name>
</gene>
<keyword evidence="6" id="KW-0812">Transmembrane</keyword>
<feature type="transmembrane region" description="Helical" evidence="6">
    <location>
        <begin position="6"/>
        <end position="23"/>
    </location>
</feature>
<keyword evidence="1" id="KW-0285">Flavoprotein</keyword>
<dbReference type="InterPro" id="IPR017896">
    <property type="entry name" value="4Fe4S_Fe-S-bd"/>
</dbReference>
<feature type="domain" description="4Fe-4S ferredoxin-type" evidence="7">
    <location>
        <begin position="82"/>
        <end position="111"/>
    </location>
</feature>
<keyword evidence="6" id="KW-1133">Transmembrane helix</keyword>
<feature type="domain" description="4Fe-4S ferredoxin-type" evidence="7">
    <location>
        <begin position="51"/>
        <end position="81"/>
    </location>
</feature>
<evidence type="ECO:0000256" key="5">
    <source>
        <dbReference type="ARBA" id="ARBA00023014"/>
    </source>
</evidence>